<accession>A0A8H5FTB8</accession>
<evidence type="ECO:0000313" key="3">
    <source>
        <dbReference type="Proteomes" id="UP000559256"/>
    </source>
</evidence>
<evidence type="ECO:0000256" key="1">
    <source>
        <dbReference type="SAM" id="MobiDB-lite"/>
    </source>
</evidence>
<dbReference type="AlphaFoldDB" id="A0A8H5FTB8"/>
<feature type="compositionally biased region" description="Basic and acidic residues" evidence="1">
    <location>
        <begin position="12"/>
        <end position="21"/>
    </location>
</feature>
<protein>
    <submittedName>
        <fullName evidence="2">Uncharacterized protein</fullName>
    </submittedName>
</protein>
<proteinExistence type="predicted"/>
<feature type="compositionally biased region" description="Basic and acidic residues" evidence="1">
    <location>
        <begin position="43"/>
        <end position="61"/>
    </location>
</feature>
<name>A0A8H5FTB8_9AGAR</name>
<evidence type="ECO:0000313" key="2">
    <source>
        <dbReference type="EMBL" id="KAF5348940.1"/>
    </source>
</evidence>
<organism evidence="2 3">
    <name type="scientific">Tetrapyrgos nigripes</name>
    <dbReference type="NCBI Taxonomy" id="182062"/>
    <lineage>
        <taxon>Eukaryota</taxon>
        <taxon>Fungi</taxon>
        <taxon>Dikarya</taxon>
        <taxon>Basidiomycota</taxon>
        <taxon>Agaricomycotina</taxon>
        <taxon>Agaricomycetes</taxon>
        <taxon>Agaricomycetidae</taxon>
        <taxon>Agaricales</taxon>
        <taxon>Marasmiineae</taxon>
        <taxon>Marasmiaceae</taxon>
        <taxon>Tetrapyrgos</taxon>
    </lineage>
</organism>
<comment type="caution">
    <text evidence="2">The sequence shown here is derived from an EMBL/GenBank/DDBJ whole genome shotgun (WGS) entry which is preliminary data.</text>
</comment>
<dbReference type="Proteomes" id="UP000559256">
    <property type="component" value="Unassembled WGS sequence"/>
</dbReference>
<reference evidence="2 3" key="1">
    <citation type="journal article" date="2020" name="ISME J.">
        <title>Uncovering the hidden diversity of litter-decomposition mechanisms in mushroom-forming fungi.</title>
        <authorList>
            <person name="Floudas D."/>
            <person name="Bentzer J."/>
            <person name="Ahren D."/>
            <person name="Johansson T."/>
            <person name="Persson P."/>
            <person name="Tunlid A."/>
        </authorList>
    </citation>
    <scope>NUCLEOTIDE SEQUENCE [LARGE SCALE GENOMIC DNA]</scope>
    <source>
        <strain evidence="2 3">CBS 291.85</strain>
    </source>
</reference>
<dbReference type="EMBL" id="JAACJM010000084">
    <property type="protein sequence ID" value="KAF5348940.1"/>
    <property type="molecule type" value="Genomic_DNA"/>
</dbReference>
<keyword evidence="3" id="KW-1185">Reference proteome</keyword>
<feature type="region of interest" description="Disordered" evidence="1">
    <location>
        <begin position="1"/>
        <end position="61"/>
    </location>
</feature>
<gene>
    <name evidence="2" type="ORF">D9758_014222</name>
</gene>
<sequence>MPSNSRTQKRRASSEPEEPSKTKKPRASRKSQLVNEEIDINEEAEKKEERKRGKEAKKEWESSLIPWKTDEEFKWPTGTLVSVGSFSLEEEDSIITAMVQVLNAGFREALRCTYLIHHRSRDYQLAT</sequence>